<dbReference type="EMBL" id="AQQW01000002">
    <property type="protein sequence ID" value="ETW14239.1"/>
    <property type="molecule type" value="Genomic_DNA"/>
</dbReference>
<gene>
    <name evidence="1" type="ORF">ATO8_05076</name>
</gene>
<comment type="caution">
    <text evidence="1">The sequence shown here is derived from an EMBL/GenBank/DDBJ whole genome shotgun (WGS) entry which is preliminary data.</text>
</comment>
<dbReference type="Gene3D" id="3.30.420.310">
    <property type="entry name" value="2-keto-3-deoxy-galactonokinase, C-terminal domain"/>
    <property type="match status" value="1"/>
</dbReference>
<dbReference type="STRING" id="1379903.ATO8_05076"/>
<dbReference type="GO" id="GO:0008671">
    <property type="term" value="F:2-dehydro-3-deoxygalactonokinase activity"/>
    <property type="evidence" value="ECO:0007669"/>
    <property type="project" value="InterPro"/>
</dbReference>
<sequence length="309" mass="32874">MTDMEWIGLDWGTTNLRAYAIGAGGQVAEEASSGNGMGTLAPADFEPALLDLIEPWIAARCRDGTDAVPVFACGMVGARQGWCEVPYREVPCPPVAANEITRVPTRDKRIEMHILPGLSQRAPADVMRGEETQAAGFLLENPRYTGAICLPGTHSKWIAIDNGHISGFTTYMTGELFDVLSSHSILRHTVTSDEWDEHAFRQAVEEASAQPQRAVETLFGLRAAALVDNASPETCRSRLSGLLIGQELGLASRYWSDKPVALIGSSATVPLYAQALASRVISVETVDTRAATLAGLAVAAAKSGAASHG</sequence>
<dbReference type="PATRIC" id="fig|1317118.6.peg.1051"/>
<dbReference type="Gene3D" id="3.30.420.300">
    <property type="entry name" value="2-keto-3-deoxy-galactonokinase, substrate binding domain"/>
    <property type="match status" value="1"/>
</dbReference>
<dbReference type="eggNOG" id="COG3734">
    <property type="taxonomic scope" value="Bacteria"/>
</dbReference>
<protein>
    <submittedName>
        <fullName evidence="1">2-dehydro-3-deoxygalactonokinase</fullName>
    </submittedName>
</protein>
<dbReference type="CDD" id="cd24012">
    <property type="entry name" value="ASKHA_NBD_KDGal-kinase"/>
    <property type="match status" value="1"/>
</dbReference>
<dbReference type="AlphaFoldDB" id="W4HNF8"/>
<dbReference type="InterPro" id="IPR007729">
    <property type="entry name" value="DGOK"/>
</dbReference>
<evidence type="ECO:0000313" key="2">
    <source>
        <dbReference type="Proteomes" id="UP000019063"/>
    </source>
</evidence>
<dbReference type="GO" id="GO:0034194">
    <property type="term" value="P:D-galactonate catabolic process"/>
    <property type="evidence" value="ECO:0007669"/>
    <property type="project" value="InterPro"/>
</dbReference>
<organism evidence="1 2">
    <name type="scientific">Roseivivax marinus</name>
    <dbReference type="NCBI Taxonomy" id="1379903"/>
    <lineage>
        <taxon>Bacteria</taxon>
        <taxon>Pseudomonadati</taxon>
        <taxon>Pseudomonadota</taxon>
        <taxon>Alphaproteobacteria</taxon>
        <taxon>Rhodobacterales</taxon>
        <taxon>Roseobacteraceae</taxon>
        <taxon>Roseivivax</taxon>
    </lineage>
</organism>
<keyword evidence="2" id="KW-1185">Reference proteome</keyword>
<keyword evidence="1" id="KW-0808">Transferase</keyword>
<evidence type="ECO:0000313" key="1">
    <source>
        <dbReference type="EMBL" id="ETW14239.1"/>
    </source>
</evidence>
<name>W4HNF8_9RHOB</name>
<reference evidence="1 2" key="1">
    <citation type="journal article" date="2014" name="Antonie Van Leeuwenhoek">
        <title>Roseivivax atlanticus sp. nov., isolated from surface seawater of the Atlantic Ocean.</title>
        <authorList>
            <person name="Li G."/>
            <person name="Lai Q."/>
            <person name="Liu X."/>
            <person name="Sun F."/>
            <person name="Shao Z."/>
        </authorList>
    </citation>
    <scope>NUCLEOTIDE SEQUENCE [LARGE SCALE GENOMIC DNA]</scope>
    <source>
        <strain evidence="1 2">22II-s10s</strain>
    </source>
</reference>
<dbReference type="Pfam" id="PF05035">
    <property type="entry name" value="DGOK"/>
    <property type="match status" value="1"/>
</dbReference>
<dbReference type="Proteomes" id="UP000019063">
    <property type="component" value="Unassembled WGS sequence"/>
</dbReference>
<dbReference type="InterPro" id="IPR043129">
    <property type="entry name" value="ATPase_NBD"/>
</dbReference>
<dbReference type="SUPFAM" id="SSF53067">
    <property type="entry name" value="Actin-like ATPase domain"/>
    <property type="match status" value="1"/>
</dbReference>
<accession>W4HNF8</accession>
<proteinExistence type="predicted"/>
<keyword evidence="1" id="KW-0418">Kinase</keyword>
<dbReference type="InterPro" id="IPR042257">
    <property type="entry name" value="DGOK_C"/>
</dbReference>
<dbReference type="InterPro" id="IPR042258">
    <property type="entry name" value="DGOK_N"/>
</dbReference>